<dbReference type="Pfam" id="PF01381">
    <property type="entry name" value="HTH_3"/>
    <property type="match status" value="1"/>
</dbReference>
<dbReference type="GO" id="GO:0003677">
    <property type="term" value="F:DNA binding"/>
    <property type="evidence" value="ECO:0007669"/>
    <property type="project" value="InterPro"/>
</dbReference>
<dbReference type="InterPro" id="IPR010982">
    <property type="entry name" value="Lambda_DNA-bd_dom_sf"/>
</dbReference>
<proteinExistence type="predicted"/>
<protein>
    <recommendedName>
        <fullName evidence="2">HTH cro/C1-type domain-containing protein</fullName>
    </recommendedName>
</protein>
<dbReference type="CDD" id="cd00093">
    <property type="entry name" value="HTH_XRE"/>
    <property type="match status" value="1"/>
</dbReference>
<organism evidence="3 4">
    <name type="scientific">Amycolatopsis coloradensis</name>
    <dbReference type="NCBI Taxonomy" id="76021"/>
    <lineage>
        <taxon>Bacteria</taxon>
        <taxon>Bacillati</taxon>
        <taxon>Actinomycetota</taxon>
        <taxon>Actinomycetes</taxon>
        <taxon>Pseudonocardiales</taxon>
        <taxon>Pseudonocardiaceae</taxon>
        <taxon>Amycolatopsis</taxon>
    </lineage>
</organism>
<feature type="domain" description="HTH cro/C1-type" evidence="2">
    <location>
        <begin position="64"/>
        <end position="99"/>
    </location>
</feature>
<evidence type="ECO:0000259" key="2">
    <source>
        <dbReference type="PROSITE" id="PS50943"/>
    </source>
</evidence>
<reference evidence="3 4" key="1">
    <citation type="submission" date="2016-01" db="EMBL/GenBank/DDBJ databases">
        <title>Amycolatopsis coloradensis genome sequencing and assembly.</title>
        <authorList>
            <person name="Mayilraj S."/>
        </authorList>
    </citation>
    <scope>NUCLEOTIDE SEQUENCE [LARGE SCALE GENOMIC DNA]</scope>
    <source>
        <strain evidence="3 4">DSM 44225</strain>
    </source>
</reference>
<sequence>MGKDVVVGGETKRTGESAEAESDQPLSLAERITVLFERIRRPDGEPFTLRQVAAGMSERLGESISYQSVGYLKSGQHDNPTRDRLQALADFFGVPPAYFFDDKASQEIVKQIETATALRHGPLRDLALELLRKTKPVDVELVAALVRTLAGRPDLRDVIEVALTLDPPELQLGGDLLRSLQRRRGSDSET</sequence>
<comment type="caution">
    <text evidence="3">The sequence shown here is derived from an EMBL/GenBank/DDBJ whole genome shotgun (WGS) entry which is preliminary data.</text>
</comment>
<evidence type="ECO:0000313" key="3">
    <source>
        <dbReference type="EMBL" id="OLZ43606.1"/>
    </source>
</evidence>
<feature type="region of interest" description="Disordered" evidence="1">
    <location>
        <begin position="1"/>
        <end position="24"/>
    </location>
</feature>
<dbReference type="AlphaFoldDB" id="A0A1R0KEQ3"/>
<name>A0A1R0KEQ3_9PSEU</name>
<evidence type="ECO:0000256" key="1">
    <source>
        <dbReference type="SAM" id="MobiDB-lite"/>
    </source>
</evidence>
<keyword evidence="4" id="KW-1185">Reference proteome</keyword>
<gene>
    <name evidence="3" type="ORF">BS329_38785</name>
</gene>
<dbReference type="Gene3D" id="1.10.260.40">
    <property type="entry name" value="lambda repressor-like DNA-binding domains"/>
    <property type="match status" value="1"/>
</dbReference>
<dbReference type="EMBL" id="MQUQ01000031">
    <property type="protein sequence ID" value="OLZ43606.1"/>
    <property type="molecule type" value="Genomic_DNA"/>
</dbReference>
<dbReference type="SUPFAM" id="SSF47413">
    <property type="entry name" value="lambda repressor-like DNA-binding domains"/>
    <property type="match status" value="1"/>
</dbReference>
<accession>A0A1R0KEQ3</accession>
<evidence type="ECO:0000313" key="4">
    <source>
        <dbReference type="Proteomes" id="UP000187486"/>
    </source>
</evidence>
<dbReference type="STRING" id="76021.BS329_38785"/>
<dbReference type="Proteomes" id="UP000187486">
    <property type="component" value="Unassembled WGS sequence"/>
</dbReference>
<dbReference type="PROSITE" id="PS50943">
    <property type="entry name" value="HTH_CROC1"/>
    <property type="match status" value="1"/>
</dbReference>
<dbReference type="InterPro" id="IPR001387">
    <property type="entry name" value="Cro/C1-type_HTH"/>
</dbReference>